<evidence type="ECO:0000313" key="3">
    <source>
        <dbReference type="Proteomes" id="UP000616839"/>
    </source>
</evidence>
<organism evidence="2 3">
    <name type="scientific">Nocardioides donggukensis</name>
    <dbReference type="NCBI Taxonomy" id="2774019"/>
    <lineage>
        <taxon>Bacteria</taxon>
        <taxon>Bacillati</taxon>
        <taxon>Actinomycetota</taxon>
        <taxon>Actinomycetes</taxon>
        <taxon>Propionibacteriales</taxon>
        <taxon>Nocardioidaceae</taxon>
        <taxon>Nocardioides</taxon>
    </lineage>
</organism>
<accession>A0A927K933</accession>
<evidence type="ECO:0000313" key="2">
    <source>
        <dbReference type="EMBL" id="MBD8869890.1"/>
    </source>
</evidence>
<dbReference type="SUPFAM" id="SSF52540">
    <property type="entry name" value="P-loop containing nucleoside triphosphate hydrolases"/>
    <property type="match status" value="2"/>
</dbReference>
<evidence type="ECO:0000256" key="1">
    <source>
        <dbReference type="SAM" id="MobiDB-lite"/>
    </source>
</evidence>
<dbReference type="InterPro" id="IPR027417">
    <property type="entry name" value="P-loop_NTPase"/>
</dbReference>
<sequence length="616" mass="65079">MAEVVEWIVDDAIGRLSVNLTPDVDPIPEPAGLRRSDGSSVYRHTGRDHYTSHRVLEAEQRIVALAGRHDGLAWSPDEVELSVLAAVLEGVRLKRGQEVLLVNAMATSGARVQLALAPAGSGKTTAMKVLASVWTEGGCNVLGLAPSAAAASALAEATGVPCETLAKFTHDLAVPDSELVGSIRPGTLVMIDEAGIADTLTLASVIELAVTRGASVRLIGDDRQLAAIGAGGLLRDIAATYGAIRLDELVRFTDAGEGEASLPLRDGNRAALGFYLDNDRVHVGDAASCLDDVFAAWSRERAGGRDCLMLAPTRELVRELNLRVQASRGVVGGPVGLADGCSAHRGDVVISRRNDRRLGVSGTDWVKNGDRWIVTDVRADGALSVRHATSRLHATLPAAYVSEHVELGYASTVHTAQGITTDVVHGIVTGTEDRQMLYTMLTRGRVANHAHIVLTDEPTHALPSPTVERAMTATEVLEGILARDGAAVSATSTRTRATSPAAQLQDAVARYADAVALATSQLRANPDLAEPGPLPWLAGIPSEAAAHSAWGRYLAARSRRVSSLAAEVGERSRAAGVDGEVRRRPHQRAAPRAGRLASSHRRRRGRANDGRPDATR</sequence>
<gene>
    <name evidence="2" type="ORF">IE331_09660</name>
</gene>
<dbReference type="Gene3D" id="3.40.50.300">
    <property type="entry name" value="P-loop containing nucleotide triphosphate hydrolases"/>
    <property type="match status" value="2"/>
</dbReference>
<dbReference type="CDD" id="cd18809">
    <property type="entry name" value="SF1_C_RecD"/>
    <property type="match status" value="1"/>
</dbReference>
<keyword evidence="3" id="KW-1185">Reference proteome</keyword>
<dbReference type="Pfam" id="PF13604">
    <property type="entry name" value="AAA_30"/>
    <property type="match status" value="1"/>
</dbReference>
<protein>
    <submittedName>
        <fullName evidence="2">AAA family ATPase</fullName>
    </submittedName>
</protein>
<feature type="region of interest" description="Disordered" evidence="1">
    <location>
        <begin position="565"/>
        <end position="616"/>
    </location>
</feature>
<dbReference type="Gene3D" id="2.30.30.940">
    <property type="match status" value="1"/>
</dbReference>
<name>A0A927K933_9ACTN</name>
<dbReference type="AlphaFoldDB" id="A0A927K933"/>
<feature type="compositionally biased region" description="Basic and acidic residues" evidence="1">
    <location>
        <begin position="606"/>
        <end position="616"/>
    </location>
</feature>
<proteinExistence type="predicted"/>
<comment type="caution">
    <text evidence="2">The sequence shown here is derived from an EMBL/GenBank/DDBJ whole genome shotgun (WGS) entry which is preliminary data.</text>
</comment>
<reference evidence="2" key="1">
    <citation type="submission" date="2020-09" db="EMBL/GenBank/DDBJ databases">
        <title>Nocardioides sp. strain MJB4 16S ribosomal RNA gene Genome sequencing and assembly.</title>
        <authorList>
            <person name="Kim I."/>
        </authorList>
    </citation>
    <scope>NUCLEOTIDE SEQUENCE</scope>
    <source>
        <strain evidence="2">MJB4</strain>
    </source>
</reference>
<dbReference type="Proteomes" id="UP000616839">
    <property type="component" value="Unassembled WGS sequence"/>
</dbReference>
<dbReference type="EMBL" id="JACYXZ010000002">
    <property type="protein sequence ID" value="MBD8869890.1"/>
    <property type="molecule type" value="Genomic_DNA"/>
</dbReference>